<name>A0A7J7L0B2_9MAGN</name>
<feature type="non-terminal residue" evidence="2">
    <location>
        <position position="1"/>
    </location>
</feature>
<protein>
    <submittedName>
        <fullName evidence="2">Uncharacterized protein</fullName>
    </submittedName>
</protein>
<proteinExistence type="predicted"/>
<evidence type="ECO:0000313" key="2">
    <source>
        <dbReference type="EMBL" id="KAF6136039.1"/>
    </source>
</evidence>
<reference evidence="2 3" key="1">
    <citation type="journal article" date="2020" name="IScience">
        <title>Genome Sequencing of the Endangered Kingdonia uniflora (Circaeasteraceae, Ranunculales) Reveals Potential Mechanisms of Evolutionary Specialization.</title>
        <authorList>
            <person name="Sun Y."/>
            <person name="Deng T."/>
            <person name="Zhang A."/>
            <person name="Moore M.J."/>
            <person name="Landis J.B."/>
            <person name="Lin N."/>
            <person name="Zhang H."/>
            <person name="Zhang X."/>
            <person name="Huang J."/>
            <person name="Zhang X."/>
            <person name="Sun H."/>
            <person name="Wang H."/>
        </authorList>
    </citation>
    <scope>NUCLEOTIDE SEQUENCE [LARGE SCALE GENOMIC DNA]</scope>
    <source>
        <strain evidence="2">TB1705</strain>
        <tissue evidence="2">Leaf</tissue>
    </source>
</reference>
<dbReference type="AlphaFoldDB" id="A0A7J7L0B2"/>
<keyword evidence="1" id="KW-0812">Transmembrane</keyword>
<feature type="non-terminal residue" evidence="2">
    <location>
        <position position="83"/>
    </location>
</feature>
<organism evidence="2 3">
    <name type="scientific">Kingdonia uniflora</name>
    <dbReference type="NCBI Taxonomy" id="39325"/>
    <lineage>
        <taxon>Eukaryota</taxon>
        <taxon>Viridiplantae</taxon>
        <taxon>Streptophyta</taxon>
        <taxon>Embryophyta</taxon>
        <taxon>Tracheophyta</taxon>
        <taxon>Spermatophyta</taxon>
        <taxon>Magnoliopsida</taxon>
        <taxon>Ranunculales</taxon>
        <taxon>Circaeasteraceae</taxon>
        <taxon>Kingdonia</taxon>
    </lineage>
</organism>
<sequence>DVLVFIKYFRFIVFLSCLVFRGSIVFFCLLISETLPMCVFLLFYFKGVTIILRGRYILFWGIGFDFLSILTVYLFRIFALTFA</sequence>
<keyword evidence="1" id="KW-0472">Membrane</keyword>
<keyword evidence="3" id="KW-1185">Reference proteome</keyword>
<evidence type="ECO:0000256" key="1">
    <source>
        <dbReference type="SAM" id="Phobius"/>
    </source>
</evidence>
<gene>
    <name evidence="2" type="ORF">GIB67_006931</name>
</gene>
<feature type="transmembrane region" description="Helical" evidence="1">
    <location>
        <begin position="12"/>
        <end position="45"/>
    </location>
</feature>
<accession>A0A7J7L0B2</accession>
<feature type="transmembrane region" description="Helical" evidence="1">
    <location>
        <begin position="57"/>
        <end position="79"/>
    </location>
</feature>
<evidence type="ECO:0000313" key="3">
    <source>
        <dbReference type="Proteomes" id="UP000541444"/>
    </source>
</evidence>
<keyword evidence="1" id="KW-1133">Transmembrane helix</keyword>
<comment type="caution">
    <text evidence="2">The sequence shown here is derived from an EMBL/GenBank/DDBJ whole genome shotgun (WGS) entry which is preliminary data.</text>
</comment>
<dbReference type="Proteomes" id="UP000541444">
    <property type="component" value="Unassembled WGS sequence"/>
</dbReference>
<dbReference type="EMBL" id="JACGCM010002768">
    <property type="protein sequence ID" value="KAF6136039.1"/>
    <property type="molecule type" value="Genomic_DNA"/>
</dbReference>